<dbReference type="RefSeq" id="WP_274712549.1">
    <property type="nucleotide sequence ID" value="NZ_JAILSO010000032.1"/>
</dbReference>
<dbReference type="AlphaFoldDB" id="A0AAJ1J9B6"/>
<dbReference type="CDD" id="cd00143">
    <property type="entry name" value="PP2Cc"/>
    <property type="match status" value="1"/>
</dbReference>
<proteinExistence type="predicted"/>
<sequence>MINLLNCGLFSYCKDDKKENQDSIMPPMSLGHGYLFAIADGVGAYEGAKEASLLAINYLSKLAPDEIADIDSVFISIKNQLSNLRELNSKFNRSATTLTFCYISNRNVHIGHIGDTRVYVRKESKLVQLSKDHTVHQELFDEGLFTKKELKELDGKNTLTSALSRVVELQYQKICVPVSEVISKEGTLDIYIMSDGAHYFWEKRPRFSLNTLKNPVRFAASLQRRIDKDGPVDDYSLVATKFLISKDQ</sequence>
<dbReference type="Pfam" id="PF13672">
    <property type="entry name" value="PP2C_2"/>
    <property type="match status" value="1"/>
</dbReference>
<gene>
    <name evidence="2" type="ORF">KKJ01_10370</name>
</gene>
<reference evidence="2" key="1">
    <citation type="submission" date="2021-08" db="EMBL/GenBank/DDBJ databases">
        <authorList>
            <person name="Papudeshi B."/>
            <person name="Bashey-Visser F."/>
        </authorList>
    </citation>
    <scope>NUCLEOTIDE SEQUENCE</scope>
    <source>
        <strain evidence="2">MC_266_E_2016</strain>
    </source>
</reference>
<feature type="domain" description="PPM-type phosphatase" evidence="1">
    <location>
        <begin position="6"/>
        <end position="242"/>
    </location>
</feature>
<dbReference type="EMBL" id="JAILSO010000032">
    <property type="protein sequence ID" value="MDE1478621.1"/>
    <property type="molecule type" value="Genomic_DNA"/>
</dbReference>
<dbReference type="PROSITE" id="PS51746">
    <property type="entry name" value="PPM_2"/>
    <property type="match status" value="1"/>
</dbReference>
<organism evidence="2 3">
    <name type="scientific">Xenorhabdus bovienii</name>
    <name type="common">Xenorhabdus nematophila subsp. bovienii</name>
    <dbReference type="NCBI Taxonomy" id="40576"/>
    <lineage>
        <taxon>Bacteria</taxon>
        <taxon>Pseudomonadati</taxon>
        <taxon>Pseudomonadota</taxon>
        <taxon>Gammaproteobacteria</taxon>
        <taxon>Enterobacterales</taxon>
        <taxon>Morganellaceae</taxon>
        <taxon>Xenorhabdus</taxon>
    </lineage>
</organism>
<evidence type="ECO:0000313" key="3">
    <source>
        <dbReference type="Proteomes" id="UP001222434"/>
    </source>
</evidence>
<comment type="caution">
    <text evidence="2">The sequence shown here is derived from an EMBL/GenBank/DDBJ whole genome shotgun (WGS) entry which is preliminary data.</text>
</comment>
<evidence type="ECO:0000313" key="2">
    <source>
        <dbReference type="EMBL" id="MDE1478621.1"/>
    </source>
</evidence>
<dbReference type="InterPro" id="IPR001932">
    <property type="entry name" value="PPM-type_phosphatase-like_dom"/>
</dbReference>
<protein>
    <submittedName>
        <fullName evidence="2">Serine/threonine-protein phosphatase</fullName>
    </submittedName>
</protein>
<dbReference type="Gene3D" id="3.60.40.10">
    <property type="entry name" value="PPM-type phosphatase domain"/>
    <property type="match status" value="1"/>
</dbReference>
<evidence type="ECO:0000259" key="1">
    <source>
        <dbReference type="PROSITE" id="PS51746"/>
    </source>
</evidence>
<name>A0AAJ1J9B6_XENBV</name>
<dbReference type="SMART" id="SM00332">
    <property type="entry name" value="PP2Cc"/>
    <property type="match status" value="1"/>
</dbReference>
<dbReference type="SUPFAM" id="SSF81606">
    <property type="entry name" value="PP2C-like"/>
    <property type="match status" value="1"/>
</dbReference>
<accession>A0AAJ1J9B6</accession>
<dbReference type="Proteomes" id="UP001222434">
    <property type="component" value="Unassembled WGS sequence"/>
</dbReference>
<dbReference type="InterPro" id="IPR036457">
    <property type="entry name" value="PPM-type-like_dom_sf"/>
</dbReference>
<dbReference type="SMART" id="SM00331">
    <property type="entry name" value="PP2C_SIG"/>
    <property type="match status" value="1"/>
</dbReference>
<reference evidence="2" key="2">
    <citation type="journal article" date="2022" name="J. Evol. Biol.">
        <title>Pre- and post-association barriers to host switching in sympatric mutualists.</title>
        <authorList>
            <person name="Dinges Z.M."/>
            <person name="Phillips R.K."/>
            <person name="Lively C.M."/>
            <person name="Bashey F."/>
        </authorList>
    </citation>
    <scope>NUCLEOTIDE SEQUENCE</scope>
    <source>
        <strain evidence="2">MC_266_E_2016</strain>
    </source>
</reference>